<dbReference type="EMBL" id="CAESAO010000193">
    <property type="protein sequence ID" value="CAB4347142.1"/>
    <property type="molecule type" value="Genomic_DNA"/>
</dbReference>
<organism evidence="1">
    <name type="scientific">freshwater metagenome</name>
    <dbReference type="NCBI Taxonomy" id="449393"/>
    <lineage>
        <taxon>unclassified sequences</taxon>
        <taxon>metagenomes</taxon>
        <taxon>ecological metagenomes</taxon>
    </lineage>
</organism>
<reference evidence="1" key="1">
    <citation type="submission" date="2020-05" db="EMBL/GenBank/DDBJ databases">
        <authorList>
            <person name="Chiriac C."/>
            <person name="Salcher M."/>
            <person name="Ghai R."/>
            <person name="Kavagutti S V."/>
        </authorList>
    </citation>
    <scope>NUCLEOTIDE SEQUENCE</scope>
</reference>
<sequence>MATTQSENAQAVQLQLVASTDCLECQLCYVRGELDRVPPTEEYQCPSGAVVTDDSAFDLQTGALIAARTERPCGRRFWESARSGDLFTYLLSTRAD</sequence>
<dbReference type="AlphaFoldDB" id="A0A6J6A0H6"/>
<protein>
    <submittedName>
        <fullName evidence="1">Unannotated protein</fullName>
    </submittedName>
</protein>
<accession>A0A6J6A0H6</accession>
<name>A0A6J6A0H6_9ZZZZ</name>
<evidence type="ECO:0000313" key="1">
    <source>
        <dbReference type="EMBL" id="CAB4347142.1"/>
    </source>
</evidence>
<gene>
    <name evidence="1" type="ORF">UFOPK3522_01584</name>
</gene>
<proteinExistence type="predicted"/>